<proteinExistence type="inferred from homology"/>
<evidence type="ECO:0000313" key="7">
    <source>
        <dbReference type="Proteomes" id="UP001154272"/>
    </source>
</evidence>
<reference evidence="6" key="1">
    <citation type="submission" date="2022-10" db="EMBL/GenBank/DDBJ databases">
        <authorList>
            <person name="Botero Cardona J."/>
        </authorList>
    </citation>
    <scope>NUCLEOTIDE SEQUENCE</scope>
    <source>
        <strain evidence="6">R-83534</strain>
    </source>
</reference>
<dbReference type="InterPro" id="IPR036291">
    <property type="entry name" value="NAD(P)-bd_dom_sf"/>
</dbReference>
<dbReference type="PANTHER" id="PTHR43593:SF1">
    <property type="entry name" value="INOSITOL 2-DEHYDROGENASE"/>
    <property type="match status" value="1"/>
</dbReference>
<evidence type="ECO:0000256" key="3">
    <source>
        <dbReference type="HAMAP-Rule" id="MF_01671"/>
    </source>
</evidence>
<feature type="domain" description="Gfo/Idh/MocA-like oxidoreductase N-terminal" evidence="4">
    <location>
        <begin position="20"/>
        <end position="142"/>
    </location>
</feature>
<dbReference type="HAMAP" id="MF_01671">
    <property type="entry name" value="IolG"/>
    <property type="match status" value="1"/>
</dbReference>
<dbReference type="EMBL" id="CAMXCH010000005">
    <property type="protein sequence ID" value="CAI3956329.1"/>
    <property type="molecule type" value="Genomic_DNA"/>
</dbReference>
<keyword evidence="2 3" id="KW-0520">NAD</keyword>
<dbReference type="PANTHER" id="PTHR43593">
    <property type="match status" value="1"/>
</dbReference>
<comment type="subunit">
    <text evidence="3">Homotetramer.</text>
</comment>
<dbReference type="SUPFAM" id="SSF55347">
    <property type="entry name" value="Glyceraldehyde-3-phosphate dehydrogenase-like, C-terminal domain"/>
    <property type="match status" value="1"/>
</dbReference>
<keyword evidence="1 3" id="KW-0560">Oxidoreductase</keyword>
<organism evidence="6 7">
    <name type="scientific">Commensalibacter papalotli</name>
    <name type="common">ex Botero et al. 2024</name>
    <dbReference type="NCBI Taxonomy" id="2972766"/>
    <lineage>
        <taxon>Bacteria</taxon>
        <taxon>Pseudomonadati</taxon>
        <taxon>Pseudomonadota</taxon>
        <taxon>Alphaproteobacteria</taxon>
        <taxon>Acetobacterales</taxon>
        <taxon>Acetobacteraceae</taxon>
    </lineage>
</organism>
<keyword evidence="7" id="KW-1185">Reference proteome</keyword>
<accession>A0ABM9HTV9</accession>
<sequence length="353" mass="39057">MIDFIGKLKMTTKNPQEIKLRIGVIGTGAIGSDHIRRCTHTLSGAEIVAVSDVNTENAKKAVTPYNPNARVYESGHDLINAENVDAVIIASSGQTHAEYVLSAIKAGKYVFCEKPLATTIEDCQNIIQAEQDQGRRLVQVGFMRPYDKGYRELKKIISDGIIGSPLMVHAVHRNQKVGESYVTHMSIFETLIHELDVLRWLLNDDYISAQVIFPRQTNYTHEKLRDPQIVLLETKSGIRIDVEVFVNCQYGYDIQCSVVGEKGTASLPDPAAVSLRLGEKLTTSILTDWKDRFIEAYDIEIQEFINGCLAGQLNGPSTWNGYVAAIAAVACVKAQDTLAIEPISIPDCPAMYK</sequence>
<dbReference type="Pfam" id="PF01408">
    <property type="entry name" value="GFO_IDH_MocA"/>
    <property type="match status" value="1"/>
</dbReference>
<comment type="catalytic activity">
    <reaction evidence="3">
        <text>myo-inositol + NAD(+) = scyllo-inosose + NADH + H(+)</text>
        <dbReference type="Rhea" id="RHEA:16949"/>
        <dbReference type="ChEBI" id="CHEBI:15378"/>
        <dbReference type="ChEBI" id="CHEBI:17268"/>
        <dbReference type="ChEBI" id="CHEBI:17811"/>
        <dbReference type="ChEBI" id="CHEBI:57540"/>
        <dbReference type="ChEBI" id="CHEBI:57945"/>
        <dbReference type="EC" id="1.1.1.18"/>
    </reaction>
</comment>
<name>A0ABM9HTV9_9PROT</name>
<dbReference type="EC" id="1.1.1.18" evidence="3"/>
<dbReference type="Pfam" id="PF02894">
    <property type="entry name" value="GFO_IDH_MocA_C"/>
    <property type="match status" value="1"/>
</dbReference>
<comment type="function">
    <text evidence="3">Involved in the oxidation of myo-inositol (MI) to 2-keto-myo-inositol (2KMI or 2-inosose).</text>
</comment>
<evidence type="ECO:0000256" key="2">
    <source>
        <dbReference type="ARBA" id="ARBA00023027"/>
    </source>
</evidence>
<gene>
    <name evidence="3" type="primary">iolG</name>
    <name evidence="6" type="ORF">R83534S58_LOCUS2027</name>
</gene>
<dbReference type="InterPro" id="IPR050424">
    <property type="entry name" value="Gfo-Idh-MocA_inositol_DH"/>
</dbReference>
<evidence type="ECO:0000259" key="4">
    <source>
        <dbReference type="Pfam" id="PF01408"/>
    </source>
</evidence>
<evidence type="ECO:0000256" key="1">
    <source>
        <dbReference type="ARBA" id="ARBA00023002"/>
    </source>
</evidence>
<evidence type="ECO:0000259" key="5">
    <source>
        <dbReference type="Pfam" id="PF02894"/>
    </source>
</evidence>
<feature type="domain" description="Gfo/Idh/MocA-like oxidoreductase C-terminal" evidence="5">
    <location>
        <begin position="154"/>
        <end position="335"/>
    </location>
</feature>
<dbReference type="Gene3D" id="3.40.50.720">
    <property type="entry name" value="NAD(P)-binding Rossmann-like Domain"/>
    <property type="match status" value="1"/>
</dbReference>
<dbReference type="Proteomes" id="UP001154272">
    <property type="component" value="Unassembled WGS sequence"/>
</dbReference>
<comment type="similarity">
    <text evidence="3">Belongs to the Gfo/Idh/MocA family.</text>
</comment>
<dbReference type="InterPro" id="IPR000683">
    <property type="entry name" value="Gfo/Idh/MocA-like_OxRdtase_N"/>
</dbReference>
<protein>
    <recommendedName>
        <fullName evidence="3">Inositol 2-dehydrogenase</fullName>
        <ecNumber evidence="3">1.1.1.18</ecNumber>
    </recommendedName>
    <alternativeName>
        <fullName evidence="3">Myo-inositol 2-dehydrogenase</fullName>
        <shortName evidence="3">MI 2-dehydrogenase</shortName>
    </alternativeName>
</protein>
<comment type="caution">
    <text evidence="6">The sequence shown here is derived from an EMBL/GenBank/DDBJ whole genome shotgun (WGS) entry which is preliminary data.</text>
</comment>
<dbReference type="Gene3D" id="3.30.360.10">
    <property type="entry name" value="Dihydrodipicolinate Reductase, domain 2"/>
    <property type="match status" value="1"/>
</dbReference>
<dbReference type="InterPro" id="IPR023794">
    <property type="entry name" value="MI/DCI_dehydrogenase"/>
</dbReference>
<evidence type="ECO:0000313" key="6">
    <source>
        <dbReference type="EMBL" id="CAI3956329.1"/>
    </source>
</evidence>
<dbReference type="InterPro" id="IPR004104">
    <property type="entry name" value="Gfo/Idh/MocA-like_OxRdtase_C"/>
</dbReference>
<dbReference type="SUPFAM" id="SSF51735">
    <property type="entry name" value="NAD(P)-binding Rossmann-fold domains"/>
    <property type="match status" value="1"/>
</dbReference>